<evidence type="ECO:0000313" key="4">
    <source>
        <dbReference type="EMBL" id="GGL81019.1"/>
    </source>
</evidence>
<evidence type="ECO:0000313" key="5">
    <source>
        <dbReference type="Proteomes" id="UP000613840"/>
    </source>
</evidence>
<evidence type="ECO:0000256" key="2">
    <source>
        <dbReference type="SAM" id="Phobius"/>
    </source>
</evidence>
<keyword evidence="2" id="KW-1133">Transmembrane helix</keyword>
<feature type="transmembrane region" description="Helical" evidence="2">
    <location>
        <begin position="30"/>
        <end position="49"/>
    </location>
</feature>
<feature type="compositionally biased region" description="Low complexity" evidence="1">
    <location>
        <begin position="7"/>
        <end position="16"/>
    </location>
</feature>
<feature type="region of interest" description="Disordered" evidence="1">
    <location>
        <begin position="1"/>
        <end position="21"/>
    </location>
</feature>
<accession>A0A917SHG1</accession>
<evidence type="ECO:0000256" key="1">
    <source>
        <dbReference type="SAM" id="MobiDB-lite"/>
    </source>
</evidence>
<dbReference type="RefSeq" id="WP_188897934.1">
    <property type="nucleotide sequence ID" value="NZ_BMMZ01000016.1"/>
</dbReference>
<dbReference type="InterPro" id="IPR058488">
    <property type="entry name" value="DUF8175"/>
</dbReference>
<feature type="region of interest" description="Disordered" evidence="1">
    <location>
        <begin position="70"/>
        <end position="92"/>
    </location>
</feature>
<reference evidence="4" key="1">
    <citation type="journal article" date="2014" name="Int. J. Syst. Evol. Microbiol.">
        <title>Complete genome sequence of Corynebacterium casei LMG S-19264T (=DSM 44701T), isolated from a smear-ripened cheese.</title>
        <authorList>
            <consortium name="US DOE Joint Genome Institute (JGI-PGF)"/>
            <person name="Walter F."/>
            <person name="Albersmeier A."/>
            <person name="Kalinowski J."/>
            <person name="Ruckert C."/>
        </authorList>
    </citation>
    <scope>NUCLEOTIDE SEQUENCE</scope>
    <source>
        <strain evidence="4">CGMCC 4.7306</strain>
    </source>
</reference>
<evidence type="ECO:0000259" key="3">
    <source>
        <dbReference type="Pfam" id="PF26526"/>
    </source>
</evidence>
<proteinExistence type="predicted"/>
<gene>
    <name evidence="4" type="ORF">GCM10011575_44200</name>
</gene>
<dbReference type="Proteomes" id="UP000613840">
    <property type="component" value="Unassembled WGS sequence"/>
</dbReference>
<dbReference type="AlphaFoldDB" id="A0A917SHG1"/>
<comment type="caution">
    <text evidence="4">The sequence shown here is derived from an EMBL/GenBank/DDBJ whole genome shotgun (WGS) entry which is preliminary data.</text>
</comment>
<keyword evidence="5" id="KW-1185">Reference proteome</keyword>
<name>A0A917SHG1_9ACTN</name>
<feature type="domain" description="DUF8175" evidence="3">
    <location>
        <begin position="85"/>
        <end position="279"/>
    </location>
</feature>
<keyword evidence="2" id="KW-0812">Transmembrane</keyword>
<reference evidence="4" key="2">
    <citation type="submission" date="2020-09" db="EMBL/GenBank/DDBJ databases">
        <authorList>
            <person name="Sun Q."/>
            <person name="Zhou Y."/>
        </authorList>
    </citation>
    <scope>NUCLEOTIDE SEQUENCE</scope>
    <source>
        <strain evidence="4">CGMCC 4.7306</strain>
    </source>
</reference>
<sequence>MIPPRVPSDSRSSRSSGDAAAQNRWTHPGFLLSAGVIAVVVALAIYLAVANVRGDHPAPAQDPAAVVSPALGTTATPTSSPASSPTTAATTGARARTSICGLAAPTGGAADDLTKIDTQGVTWRYQNSTAYPVSSTYGPARKDRTGYPYCYQDSPGGALFTAAGFVAVSESGDAELKAWATYILAKGPYRSQILAQVVAPDDDPNDETSGRTEIVGYRIRSYTADEAWVDIAARVTLPDQTALGSMILHLIWQDGDWRVSADEPDPMNASRIGDLTGYTAWGVA</sequence>
<dbReference type="Pfam" id="PF26526">
    <property type="entry name" value="DUF8175"/>
    <property type="match status" value="1"/>
</dbReference>
<dbReference type="EMBL" id="BMMZ01000016">
    <property type="protein sequence ID" value="GGL81019.1"/>
    <property type="molecule type" value="Genomic_DNA"/>
</dbReference>
<keyword evidence="2" id="KW-0472">Membrane</keyword>
<organism evidence="4 5">
    <name type="scientific">Microlunatus endophyticus</name>
    <dbReference type="NCBI Taxonomy" id="1716077"/>
    <lineage>
        <taxon>Bacteria</taxon>
        <taxon>Bacillati</taxon>
        <taxon>Actinomycetota</taxon>
        <taxon>Actinomycetes</taxon>
        <taxon>Propionibacteriales</taxon>
        <taxon>Propionibacteriaceae</taxon>
        <taxon>Microlunatus</taxon>
    </lineage>
</organism>
<protein>
    <recommendedName>
        <fullName evidence="3">DUF8175 domain-containing protein</fullName>
    </recommendedName>
</protein>